<dbReference type="InterPro" id="IPR003770">
    <property type="entry name" value="MLTG-like"/>
</dbReference>
<proteinExistence type="inferred from homology"/>
<accession>A0AAE7CZB8</accession>
<dbReference type="Proteomes" id="UP000500801">
    <property type="component" value="Chromosome"/>
</dbReference>
<evidence type="ECO:0000313" key="9">
    <source>
        <dbReference type="Proteomes" id="UP000500801"/>
    </source>
</evidence>
<organism evidence="8 9">
    <name type="scientific">Dickeya zeae</name>
    <dbReference type="NCBI Taxonomy" id="204042"/>
    <lineage>
        <taxon>Bacteria</taxon>
        <taxon>Pseudomonadati</taxon>
        <taxon>Pseudomonadota</taxon>
        <taxon>Gammaproteobacteria</taxon>
        <taxon>Enterobacterales</taxon>
        <taxon>Pectobacteriaceae</taxon>
        <taxon>Dickeya</taxon>
    </lineage>
</organism>
<keyword evidence="3 7" id="KW-1133">Transmembrane helix</keyword>
<dbReference type="RefSeq" id="WP_168362178.1">
    <property type="nucleotide sequence ID" value="NZ_CP033622.1"/>
</dbReference>
<evidence type="ECO:0000313" key="8">
    <source>
        <dbReference type="EMBL" id="QIZ50784.1"/>
    </source>
</evidence>
<evidence type="ECO:0000256" key="1">
    <source>
        <dbReference type="ARBA" id="ARBA00022475"/>
    </source>
</evidence>
<comment type="catalytic activity">
    <reaction evidence="7">
        <text>a peptidoglycan chain = a peptidoglycan chain with N-acetyl-1,6-anhydromuramyl-[peptide] at the reducing end + a peptidoglycan chain with N-acetylglucosamine at the non-reducing end.</text>
        <dbReference type="EC" id="4.2.2.29"/>
    </reaction>
</comment>
<keyword evidence="7" id="KW-0997">Cell inner membrane</keyword>
<gene>
    <name evidence="7 8" type="primary">mltG</name>
    <name evidence="8" type="ORF">DWG24_08360</name>
</gene>
<evidence type="ECO:0000256" key="6">
    <source>
        <dbReference type="ARBA" id="ARBA00023316"/>
    </source>
</evidence>
<reference evidence="8 9" key="1">
    <citation type="submission" date="2018-11" db="EMBL/GenBank/DDBJ databases">
        <title>Complete genome sequence of Dickeya zeae strain CE1 infecting Canna edulis Ker-Gawl. in China.</title>
        <authorList>
            <person name="Zhang J."/>
            <person name="Lin B."/>
            <person name="Shen H."/>
            <person name="Jiang S."/>
            <person name="Pu X."/>
            <person name="Sun D."/>
        </authorList>
    </citation>
    <scope>NUCLEOTIDE SEQUENCE [LARGE SCALE GENOMIC DNA]</scope>
    <source>
        <strain evidence="8 9">CE1</strain>
    </source>
</reference>
<dbReference type="PANTHER" id="PTHR30518">
    <property type="entry name" value="ENDOLYTIC MUREIN TRANSGLYCOSYLASE"/>
    <property type="match status" value="1"/>
</dbReference>
<evidence type="ECO:0000256" key="2">
    <source>
        <dbReference type="ARBA" id="ARBA00022692"/>
    </source>
</evidence>
<dbReference type="GO" id="GO:0005886">
    <property type="term" value="C:plasma membrane"/>
    <property type="evidence" value="ECO:0007669"/>
    <property type="project" value="UniProtKB-UniRule"/>
</dbReference>
<dbReference type="FunFam" id="3.30.160.60:FF:000242">
    <property type="entry name" value="Endolytic murein transglycosylase"/>
    <property type="match status" value="1"/>
</dbReference>
<protein>
    <recommendedName>
        <fullName evidence="7">Endolytic murein transglycosylase</fullName>
        <ecNumber evidence="7">4.2.2.29</ecNumber>
    </recommendedName>
    <alternativeName>
        <fullName evidence="7">Peptidoglycan lytic transglycosylase</fullName>
    </alternativeName>
    <alternativeName>
        <fullName evidence="7">Peptidoglycan polymerization terminase</fullName>
    </alternativeName>
</protein>
<keyword evidence="1 7" id="KW-1003">Cell membrane</keyword>
<evidence type="ECO:0000256" key="7">
    <source>
        <dbReference type="HAMAP-Rule" id="MF_02065"/>
    </source>
</evidence>
<evidence type="ECO:0000256" key="3">
    <source>
        <dbReference type="ARBA" id="ARBA00022989"/>
    </source>
</evidence>
<dbReference type="CDD" id="cd08010">
    <property type="entry name" value="MltG_like"/>
    <property type="match status" value="1"/>
</dbReference>
<dbReference type="AlphaFoldDB" id="A0AAE7CZB8"/>
<dbReference type="GO" id="GO:0008932">
    <property type="term" value="F:lytic endotransglycosylase activity"/>
    <property type="evidence" value="ECO:0007669"/>
    <property type="project" value="UniProtKB-UniRule"/>
</dbReference>
<evidence type="ECO:0000256" key="4">
    <source>
        <dbReference type="ARBA" id="ARBA00023136"/>
    </source>
</evidence>
<keyword evidence="5 7" id="KW-0456">Lyase</keyword>
<keyword evidence="4 7" id="KW-0472">Membrane</keyword>
<dbReference type="Pfam" id="PF02618">
    <property type="entry name" value="YceG"/>
    <property type="match status" value="1"/>
</dbReference>
<dbReference type="HAMAP" id="MF_02065">
    <property type="entry name" value="MltG"/>
    <property type="match status" value="1"/>
</dbReference>
<comment type="similarity">
    <text evidence="7">Belongs to the transglycosylase MltG family.</text>
</comment>
<name>A0AAE7CZB8_9GAMM</name>
<dbReference type="GO" id="GO:0009252">
    <property type="term" value="P:peptidoglycan biosynthetic process"/>
    <property type="evidence" value="ECO:0007669"/>
    <property type="project" value="UniProtKB-UniRule"/>
</dbReference>
<comment type="function">
    <text evidence="7">Functions as a peptidoglycan terminase that cleaves nascent peptidoglycan strands endolytically to terminate their elongation.</text>
</comment>
<evidence type="ECO:0000256" key="5">
    <source>
        <dbReference type="ARBA" id="ARBA00023239"/>
    </source>
</evidence>
<keyword evidence="6 7" id="KW-0961">Cell wall biogenesis/degradation</keyword>
<dbReference type="PANTHER" id="PTHR30518:SF2">
    <property type="entry name" value="ENDOLYTIC MUREIN TRANSGLYCOSYLASE"/>
    <property type="match status" value="1"/>
</dbReference>
<feature type="site" description="Important for catalytic activity" evidence="7">
    <location>
        <position position="217"/>
    </location>
</feature>
<dbReference type="NCBIfam" id="TIGR00247">
    <property type="entry name" value="endolytic transglycosylase MltG"/>
    <property type="match status" value="1"/>
</dbReference>
<keyword evidence="2 7" id="KW-0812">Transmembrane</keyword>
<dbReference type="EMBL" id="CP033622">
    <property type="protein sequence ID" value="QIZ50784.1"/>
    <property type="molecule type" value="Genomic_DNA"/>
</dbReference>
<dbReference type="Gene3D" id="3.30.160.60">
    <property type="entry name" value="Classic Zinc Finger"/>
    <property type="match status" value="2"/>
</dbReference>
<sequence length="344" mass="38361">MKRTKWGLGIIVLLAVVVWSGWRQIQHFAASPLIIKQETIFTLPAGTNREGLKALLTEQHIIDDSHWFPWLLQLEPELATFKAGTYRLTPAMTVRDMLALLASGKEAQFSLRFVEGSRLKDWLETLKSAPYLRHTLDDKTPQEIADAIGLKDKPNPEGWFYPDTYLHTAGMSDKSILQRAHQRMTKVLNDAWTARDDGVPYKTPEELLVMASLIEKETAINEERPLVASVFINRLRIGMRLQTDPTVIYGMGESYNGVITRSALEAATPYNTYVINGLPPTPIAMPGKASIEAAAHPAKTSYLYFVADGKGGHTFTTNLNDHNRAVQAYRSAQAAAAGKEKNEQ</sequence>
<dbReference type="FunFam" id="3.30.160.60:FF:000497">
    <property type="entry name" value="Endolytic murein transglycosylase"/>
    <property type="match status" value="1"/>
</dbReference>
<dbReference type="GO" id="GO:0071555">
    <property type="term" value="P:cell wall organization"/>
    <property type="evidence" value="ECO:0007669"/>
    <property type="project" value="UniProtKB-KW"/>
</dbReference>
<dbReference type="EC" id="4.2.2.29" evidence="7"/>